<dbReference type="SUPFAM" id="SSF55781">
    <property type="entry name" value="GAF domain-like"/>
    <property type="match status" value="1"/>
</dbReference>
<evidence type="ECO:0000259" key="5">
    <source>
        <dbReference type="PROSITE" id="PS50921"/>
    </source>
</evidence>
<dbReference type="EMBL" id="HE804045">
    <property type="protein sequence ID" value="CCH32310.1"/>
    <property type="molecule type" value="Genomic_DNA"/>
</dbReference>
<dbReference type="InterPro" id="IPR011006">
    <property type="entry name" value="CheY-like_superfamily"/>
</dbReference>
<dbReference type="SUPFAM" id="SSF52172">
    <property type="entry name" value="CheY-like"/>
    <property type="match status" value="1"/>
</dbReference>
<protein>
    <submittedName>
        <fullName evidence="6">Two-component system, response regulator</fullName>
    </submittedName>
</protein>
<dbReference type="Proteomes" id="UP000006281">
    <property type="component" value="Chromosome"/>
</dbReference>
<dbReference type="KEGG" id="sesp:BN6_50430"/>
<sequence length="256" mass="27570">MAMDEVRETAAAVIEFTLSLHPDEPVGVLLGRVASRVTHLVEGADEVSVTLYDHGVPGTVTCTSESALLLDKAQYSVEDGPCLRAAREQTVIRTRLDAEAGRWPQLAETAVELGIRTALSCPLFLPDDGAAQHRHAEARRLSGALNVWSSQADAFDPVRTALVAVFTSAMSAIILTAAHWSHAHAQARQLVTALETRDIIATAKGIVMARLGFTAPDAFRWMTEVSQRTNHKVRDLAALIVTDPDAILARPGNQVP</sequence>
<dbReference type="BioCyc" id="SESP1179773:BN6_RS24390-MONOMER"/>
<dbReference type="eggNOG" id="COG3707">
    <property type="taxonomic scope" value="Bacteria"/>
</dbReference>
<feature type="domain" description="ANTAR" evidence="5">
    <location>
        <begin position="180"/>
        <end position="241"/>
    </location>
</feature>
<evidence type="ECO:0000313" key="6">
    <source>
        <dbReference type="EMBL" id="CCH32310.1"/>
    </source>
</evidence>
<dbReference type="SMART" id="SM00065">
    <property type="entry name" value="GAF"/>
    <property type="match status" value="1"/>
</dbReference>
<dbReference type="Pfam" id="PF03861">
    <property type="entry name" value="ANTAR"/>
    <property type="match status" value="1"/>
</dbReference>
<organism evidence="6 7">
    <name type="scientific">Saccharothrix espanaensis (strain ATCC 51144 / DSM 44229 / JCM 9112 / NBRC 15066 / NRRL 15764)</name>
    <dbReference type="NCBI Taxonomy" id="1179773"/>
    <lineage>
        <taxon>Bacteria</taxon>
        <taxon>Bacillati</taxon>
        <taxon>Actinomycetota</taxon>
        <taxon>Actinomycetes</taxon>
        <taxon>Pseudonocardiales</taxon>
        <taxon>Pseudonocardiaceae</taxon>
        <taxon>Saccharothrix</taxon>
    </lineage>
</organism>
<dbReference type="AlphaFoldDB" id="K0JWS1"/>
<dbReference type="Gene3D" id="1.10.10.10">
    <property type="entry name" value="Winged helix-like DNA-binding domain superfamily/Winged helix DNA-binding domain"/>
    <property type="match status" value="1"/>
</dbReference>
<dbReference type="HOGENOM" id="CLU_074354_0_1_11"/>
<reference evidence="6 7" key="1">
    <citation type="journal article" date="2012" name="BMC Genomics">
        <title>Complete genome sequence of Saccharothrix espanaensis DSM 44229T and comparison to the other completely sequenced Pseudonocardiaceae.</title>
        <authorList>
            <person name="Strobel T."/>
            <person name="Al-Dilaimi A."/>
            <person name="Blom J."/>
            <person name="Gessner A."/>
            <person name="Kalinowski J."/>
            <person name="Luzhetska M."/>
            <person name="Puhler A."/>
            <person name="Szczepanowski R."/>
            <person name="Bechthold A."/>
            <person name="Ruckert C."/>
        </authorList>
    </citation>
    <scope>NUCLEOTIDE SEQUENCE [LARGE SCALE GENOMIC DNA]</scope>
    <source>
        <strain evidence="7">ATCC 51144 / DSM 44229 / JCM 9112 / NBRC 15066 / NRRL 15764</strain>
    </source>
</reference>
<dbReference type="InterPro" id="IPR029016">
    <property type="entry name" value="GAF-like_dom_sf"/>
</dbReference>
<dbReference type="InterPro" id="IPR036388">
    <property type="entry name" value="WH-like_DNA-bd_sf"/>
</dbReference>
<dbReference type="PROSITE" id="PS50921">
    <property type="entry name" value="ANTAR"/>
    <property type="match status" value="1"/>
</dbReference>
<keyword evidence="2" id="KW-0418">Kinase</keyword>
<keyword evidence="7" id="KW-1185">Reference proteome</keyword>
<evidence type="ECO:0000256" key="4">
    <source>
        <dbReference type="ARBA" id="ARBA00023163"/>
    </source>
</evidence>
<dbReference type="GO" id="GO:0016301">
    <property type="term" value="F:kinase activity"/>
    <property type="evidence" value="ECO:0007669"/>
    <property type="project" value="UniProtKB-KW"/>
</dbReference>
<evidence type="ECO:0000256" key="1">
    <source>
        <dbReference type="ARBA" id="ARBA00022679"/>
    </source>
</evidence>
<dbReference type="SMART" id="SM01012">
    <property type="entry name" value="ANTAR"/>
    <property type="match status" value="1"/>
</dbReference>
<proteinExistence type="predicted"/>
<dbReference type="PIRSF" id="PIRSF036625">
    <property type="entry name" value="GAF_ANTAR"/>
    <property type="match status" value="1"/>
</dbReference>
<dbReference type="InterPro" id="IPR003018">
    <property type="entry name" value="GAF"/>
</dbReference>
<name>K0JWS1_SACES</name>
<gene>
    <name evidence="6" type="ordered locus">BN6_50430</name>
</gene>
<dbReference type="InterPro" id="IPR012074">
    <property type="entry name" value="GAF_ANTAR"/>
</dbReference>
<dbReference type="InterPro" id="IPR005561">
    <property type="entry name" value="ANTAR"/>
</dbReference>
<accession>K0JWS1</accession>
<keyword evidence="3" id="KW-0805">Transcription regulation</keyword>
<dbReference type="Gene3D" id="3.30.450.40">
    <property type="match status" value="1"/>
</dbReference>
<evidence type="ECO:0000256" key="2">
    <source>
        <dbReference type="ARBA" id="ARBA00022777"/>
    </source>
</evidence>
<evidence type="ECO:0000313" key="7">
    <source>
        <dbReference type="Proteomes" id="UP000006281"/>
    </source>
</evidence>
<dbReference type="STRING" id="1179773.BN6_50430"/>
<evidence type="ECO:0000256" key="3">
    <source>
        <dbReference type="ARBA" id="ARBA00023015"/>
    </source>
</evidence>
<keyword evidence="1" id="KW-0808">Transferase</keyword>
<keyword evidence="4" id="KW-0804">Transcription</keyword>
<dbReference type="PATRIC" id="fig|1179773.3.peg.5064"/>
<dbReference type="GO" id="GO:0003723">
    <property type="term" value="F:RNA binding"/>
    <property type="evidence" value="ECO:0007669"/>
    <property type="project" value="InterPro"/>
</dbReference>